<dbReference type="InterPro" id="IPR028087">
    <property type="entry name" value="Tad_N"/>
</dbReference>
<name>A0ABV8KUD3_9ACTN</name>
<evidence type="ECO:0000313" key="2">
    <source>
        <dbReference type="EMBL" id="MFC4109703.1"/>
    </source>
</evidence>
<organism evidence="2 3">
    <name type="scientific">Micromonospora zhanjiangensis</name>
    <dbReference type="NCBI Taxonomy" id="1522057"/>
    <lineage>
        <taxon>Bacteria</taxon>
        <taxon>Bacillati</taxon>
        <taxon>Actinomycetota</taxon>
        <taxon>Actinomycetes</taxon>
        <taxon>Micromonosporales</taxon>
        <taxon>Micromonosporaceae</taxon>
        <taxon>Micromonospora</taxon>
    </lineage>
</organism>
<sequence>MSVFLAIGLFAVFMIIGLSVDGAGQLFAMQRAHNIAAEAARAGGQSIDEGQAIEGGRKVLDPAAAVAAAKAYREAAGATGAEPVVDPDGQAITVQVDLVYQPVMLRFFGWQREIVVRETATARLLDAPTP</sequence>
<dbReference type="RefSeq" id="WP_377551421.1">
    <property type="nucleotide sequence ID" value="NZ_JBHSBN010000027.1"/>
</dbReference>
<protein>
    <submittedName>
        <fullName evidence="2">Pilus assembly protein TadG-related protein</fullName>
    </submittedName>
</protein>
<proteinExistence type="predicted"/>
<keyword evidence="3" id="KW-1185">Reference proteome</keyword>
<dbReference type="EMBL" id="JBHSBN010000027">
    <property type="protein sequence ID" value="MFC4109703.1"/>
    <property type="molecule type" value="Genomic_DNA"/>
</dbReference>
<gene>
    <name evidence="2" type="ORF">ACFOX0_27690</name>
</gene>
<evidence type="ECO:0000259" key="1">
    <source>
        <dbReference type="Pfam" id="PF13400"/>
    </source>
</evidence>
<dbReference type="Proteomes" id="UP001595868">
    <property type="component" value="Unassembled WGS sequence"/>
</dbReference>
<reference evidence="3" key="1">
    <citation type="journal article" date="2019" name="Int. J. Syst. Evol. Microbiol.">
        <title>The Global Catalogue of Microorganisms (GCM) 10K type strain sequencing project: providing services to taxonomists for standard genome sequencing and annotation.</title>
        <authorList>
            <consortium name="The Broad Institute Genomics Platform"/>
            <consortium name="The Broad Institute Genome Sequencing Center for Infectious Disease"/>
            <person name="Wu L."/>
            <person name="Ma J."/>
        </authorList>
    </citation>
    <scope>NUCLEOTIDE SEQUENCE [LARGE SCALE GENOMIC DNA]</scope>
    <source>
        <strain evidence="3">2902at01</strain>
    </source>
</reference>
<evidence type="ECO:0000313" key="3">
    <source>
        <dbReference type="Proteomes" id="UP001595868"/>
    </source>
</evidence>
<comment type="caution">
    <text evidence="2">The sequence shown here is derived from an EMBL/GenBank/DDBJ whole genome shotgun (WGS) entry which is preliminary data.</text>
</comment>
<accession>A0ABV8KUD3</accession>
<dbReference type="Pfam" id="PF13400">
    <property type="entry name" value="Tad"/>
    <property type="match status" value="1"/>
</dbReference>
<feature type="domain" description="Putative Flp pilus-assembly TadG-like N-terminal" evidence="1">
    <location>
        <begin position="4"/>
        <end position="45"/>
    </location>
</feature>